<feature type="region of interest" description="Disordered" evidence="1">
    <location>
        <begin position="21"/>
        <end position="41"/>
    </location>
</feature>
<protein>
    <submittedName>
        <fullName evidence="2">Uncharacterized protein</fullName>
    </submittedName>
</protein>
<organism evidence="2 3">
    <name type="scientific">Portunus trituberculatus</name>
    <name type="common">Swimming crab</name>
    <name type="synonym">Neptunus trituberculatus</name>
    <dbReference type="NCBI Taxonomy" id="210409"/>
    <lineage>
        <taxon>Eukaryota</taxon>
        <taxon>Metazoa</taxon>
        <taxon>Ecdysozoa</taxon>
        <taxon>Arthropoda</taxon>
        <taxon>Crustacea</taxon>
        <taxon>Multicrustacea</taxon>
        <taxon>Malacostraca</taxon>
        <taxon>Eumalacostraca</taxon>
        <taxon>Eucarida</taxon>
        <taxon>Decapoda</taxon>
        <taxon>Pleocyemata</taxon>
        <taxon>Brachyura</taxon>
        <taxon>Eubrachyura</taxon>
        <taxon>Portunoidea</taxon>
        <taxon>Portunidae</taxon>
        <taxon>Portuninae</taxon>
        <taxon>Portunus</taxon>
    </lineage>
</organism>
<keyword evidence="3" id="KW-1185">Reference proteome</keyword>
<sequence>MAVTTPPPPPPPAAAVQLLRNGQTAPTPRPLLAKPVRSKMI</sequence>
<dbReference type="EMBL" id="VSRR010044548">
    <property type="protein sequence ID" value="MPC76911.1"/>
    <property type="molecule type" value="Genomic_DNA"/>
</dbReference>
<evidence type="ECO:0000256" key="1">
    <source>
        <dbReference type="SAM" id="MobiDB-lite"/>
    </source>
</evidence>
<comment type="caution">
    <text evidence="2">The sequence shown here is derived from an EMBL/GenBank/DDBJ whole genome shotgun (WGS) entry which is preliminary data.</text>
</comment>
<proteinExistence type="predicted"/>
<reference evidence="2 3" key="1">
    <citation type="submission" date="2019-05" db="EMBL/GenBank/DDBJ databases">
        <title>Another draft genome of Portunus trituberculatus and its Hox gene families provides insights of decapod evolution.</title>
        <authorList>
            <person name="Jeong J.-H."/>
            <person name="Song I."/>
            <person name="Kim S."/>
            <person name="Choi T."/>
            <person name="Kim D."/>
            <person name="Ryu S."/>
            <person name="Kim W."/>
        </authorList>
    </citation>
    <scope>NUCLEOTIDE SEQUENCE [LARGE SCALE GENOMIC DNA]</scope>
    <source>
        <tissue evidence="2">Muscle</tissue>
    </source>
</reference>
<evidence type="ECO:0000313" key="2">
    <source>
        <dbReference type="EMBL" id="MPC76911.1"/>
    </source>
</evidence>
<dbReference type="AlphaFoldDB" id="A0A5B7HV43"/>
<dbReference type="Proteomes" id="UP000324222">
    <property type="component" value="Unassembled WGS sequence"/>
</dbReference>
<gene>
    <name evidence="2" type="ORF">E2C01_071346</name>
</gene>
<evidence type="ECO:0000313" key="3">
    <source>
        <dbReference type="Proteomes" id="UP000324222"/>
    </source>
</evidence>
<accession>A0A5B7HV43</accession>
<name>A0A5B7HV43_PORTR</name>